<protein>
    <submittedName>
        <fullName evidence="1">Uncharacterized protein</fullName>
    </submittedName>
</protein>
<keyword evidence="2" id="KW-1185">Reference proteome</keyword>
<name>A0AAN1XV52_UNVUL</name>
<dbReference type="EMBL" id="AP025523">
    <property type="protein sequence ID" value="BDE04882.1"/>
    <property type="molecule type" value="Genomic_DNA"/>
</dbReference>
<dbReference type="SUPFAM" id="SSF81301">
    <property type="entry name" value="Nucleotidyltransferase"/>
    <property type="match status" value="1"/>
</dbReference>
<dbReference type="RefSeq" id="WP_317995970.1">
    <property type="nucleotide sequence ID" value="NZ_AP025523.1"/>
</dbReference>
<reference evidence="1 2" key="1">
    <citation type="journal article" date="2022" name="ISME Commun">
        <title>Vulcanimicrobium alpinus gen. nov. sp. nov., the first cultivated representative of the candidate phylum 'Eremiobacterota', is a metabolically versatile aerobic anoxygenic phototroph.</title>
        <authorList>
            <person name="Yabe S."/>
            <person name="Muto K."/>
            <person name="Abe K."/>
            <person name="Yokota A."/>
            <person name="Staudigel H."/>
            <person name="Tebo B.M."/>
        </authorList>
    </citation>
    <scope>NUCLEOTIDE SEQUENCE [LARGE SCALE GENOMIC DNA]</scope>
    <source>
        <strain evidence="1 2">WC8-2</strain>
    </source>
</reference>
<evidence type="ECO:0000313" key="1">
    <source>
        <dbReference type="EMBL" id="BDE04882.1"/>
    </source>
</evidence>
<dbReference type="AlphaFoldDB" id="A0AAN1XV52"/>
<organism evidence="1 2">
    <name type="scientific">Vulcanimicrobium alpinum</name>
    <dbReference type="NCBI Taxonomy" id="3016050"/>
    <lineage>
        <taxon>Bacteria</taxon>
        <taxon>Bacillati</taxon>
        <taxon>Vulcanimicrobiota</taxon>
        <taxon>Vulcanimicrobiia</taxon>
        <taxon>Vulcanimicrobiales</taxon>
        <taxon>Vulcanimicrobiaceae</taxon>
        <taxon>Vulcanimicrobium</taxon>
    </lineage>
</organism>
<proteinExistence type="predicted"/>
<accession>A0AAN1XV52</accession>
<dbReference type="InterPro" id="IPR043519">
    <property type="entry name" value="NT_sf"/>
</dbReference>
<dbReference type="Proteomes" id="UP001317532">
    <property type="component" value="Chromosome"/>
</dbReference>
<evidence type="ECO:0000313" key="2">
    <source>
        <dbReference type="Proteomes" id="UP001317532"/>
    </source>
</evidence>
<gene>
    <name evidence="1" type="ORF">WPS_01580</name>
</gene>
<sequence>MADHTAFAELLSALAKEQARTLVIGGLAKKLHGETADAHDHALWYDADDDNARRVYRALSRIGAELDGIAPADLADVDYEFRHGDGDGEIALYGGLDGVTFADAWEGRLETRWRDVPICVLGRDALRAAERAARP</sequence>
<dbReference type="KEGG" id="vab:WPS_01580"/>